<dbReference type="Pfam" id="PF02130">
    <property type="entry name" value="YbeY"/>
    <property type="match status" value="1"/>
</dbReference>
<dbReference type="Gene3D" id="3.40.390.30">
    <property type="entry name" value="Metalloproteases ('zincins'), catalytic domain"/>
    <property type="match status" value="1"/>
</dbReference>
<dbReference type="GO" id="GO:0006364">
    <property type="term" value="P:rRNA processing"/>
    <property type="evidence" value="ECO:0007669"/>
    <property type="project" value="InterPro"/>
</dbReference>
<keyword evidence="3" id="KW-0540">Nuclease</keyword>
<sequence>ILHLLGYDHETNEEDAKIMFELQDKIFDKLTCELKRP</sequence>
<evidence type="ECO:0000313" key="9">
    <source>
        <dbReference type="Proteomes" id="UP000005540"/>
    </source>
</evidence>
<dbReference type="GO" id="GO:0004222">
    <property type="term" value="F:metalloendopeptidase activity"/>
    <property type="evidence" value="ECO:0007669"/>
    <property type="project" value="InterPro"/>
</dbReference>
<dbReference type="EC" id="3.4.24.-" evidence="8"/>
<dbReference type="InterPro" id="IPR002036">
    <property type="entry name" value="YbeY"/>
</dbReference>
<protein>
    <submittedName>
        <fullName evidence="8">Putative metalloprotease</fullName>
        <ecNumber evidence="8">3.4.24.-</ecNumber>
    </submittedName>
</protein>
<keyword evidence="8" id="KW-0482">Metalloprotease</keyword>
<keyword evidence="6 8" id="KW-0378">Hydrolase</keyword>
<dbReference type="AlphaFoldDB" id="C4FHZ0"/>
<keyword evidence="5" id="KW-0255">Endonuclease</keyword>
<keyword evidence="8" id="KW-0645">Protease</keyword>
<name>C4FHZ0_9AQUI</name>
<dbReference type="GO" id="GO:0046872">
    <property type="term" value="F:metal ion binding"/>
    <property type="evidence" value="ECO:0007669"/>
    <property type="project" value="UniProtKB-KW"/>
</dbReference>
<dbReference type="EMBL" id="ABZS01000009">
    <property type="protein sequence ID" value="EEP61328.1"/>
    <property type="molecule type" value="Genomic_DNA"/>
</dbReference>
<comment type="cofactor">
    <cofactor evidence="1">
        <name>Zn(2+)</name>
        <dbReference type="ChEBI" id="CHEBI:29105"/>
    </cofactor>
</comment>
<accession>C4FHZ0</accession>
<evidence type="ECO:0000256" key="3">
    <source>
        <dbReference type="ARBA" id="ARBA00022722"/>
    </source>
</evidence>
<evidence type="ECO:0000256" key="6">
    <source>
        <dbReference type="ARBA" id="ARBA00022801"/>
    </source>
</evidence>
<dbReference type="GO" id="GO:0006508">
    <property type="term" value="P:proteolysis"/>
    <property type="evidence" value="ECO:0007669"/>
    <property type="project" value="UniProtKB-KW"/>
</dbReference>
<keyword evidence="4" id="KW-0479">Metal-binding</keyword>
<dbReference type="GO" id="GO:0004519">
    <property type="term" value="F:endonuclease activity"/>
    <property type="evidence" value="ECO:0007669"/>
    <property type="project" value="UniProtKB-KW"/>
</dbReference>
<comment type="similarity">
    <text evidence="2">Belongs to the endoribonuclease YbeY family.</text>
</comment>
<evidence type="ECO:0000256" key="2">
    <source>
        <dbReference type="ARBA" id="ARBA00010875"/>
    </source>
</evidence>
<reference evidence="8 9" key="1">
    <citation type="submission" date="2009-04" db="EMBL/GenBank/DDBJ databases">
        <authorList>
            <person name="Reysenbach A.-L."/>
            <person name="Heidelberg J.F."/>
            <person name="Nelson W.C."/>
        </authorList>
    </citation>
    <scope>NUCLEOTIDE SEQUENCE [LARGE SCALE GENOMIC DNA]</scope>
    <source>
        <strain evidence="8 9">SS-5</strain>
    </source>
</reference>
<gene>
    <name evidence="8" type="ORF">SULYE_0168</name>
</gene>
<evidence type="ECO:0000313" key="8">
    <source>
        <dbReference type="EMBL" id="EEP61328.1"/>
    </source>
</evidence>
<proteinExistence type="inferred from homology"/>
<keyword evidence="9" id="KW-1185">Reference proteome</keyword>
<evidence type="ECO:0000256" key="1">
    <source>
        <dbReference type="ARBA" id="ARBA00001947"/>
    </source>
</evidence>
<dbReference type="Proteomes" id="UP000005540">
    <property type="component" value="Unassembled WGS sequence"/>
</dbReference>
<comment type="caution">
    <text evidence="8">The sequence shown here is derived from an EMBL/GenBank/DDBJ whole genome shotgun (WGS) entry which is preliminary data.</text>
</comment>
<evidence type="ECO:0000256" key="5">
    <source>
        <dbReference type="ARBA" id="ARBA00022759"/>
    </source>
</evidence>
<feature type="non-terminal residue" evidence="8">
    <location>
        <position position="1"/>
    </location>
</feature>
<dbReference type="InterPro" id="IPR023091">
    <property type="entry name" value="MetalPrtase_cat_dom_sf_prd"/>
</dbReference>
<evidence type="ECO:0000256" key="4">
    <source>
        <dbReference type="ARBA" id="ARBA00022723"/>
    </source>
</evidence>
<evidence type="ECO:0000256" key="7">
    <source>
        <dbReference type="ARBA" id="ARBA00022833"/>
    </source>
</evidence>
<dbReference type="SUPFAM" id="SSF55486">
    <property type="entry name" value="Metalloproteases ('zincins'), catalytic domain"/>
    <property type="match status" value="1"/>
</dbReference>
<keyword evidence="7" id="KW-0862">Zinc</keyword>
<organism evidence="8 9">
    <name type="scientific">Sulfurihydrogenibium yellowstonense SS-5</name>
    <dbReference type="NCBI Taxonomy" id="432331"/>
    <lineage>
        <taxon>Bacteria</taxon>
        <taxon>Pseudomonadati</taxon>
        <taxon>Aquificota</taxon>
        <taxon>Aquificia</taxon>
        <taxon>Aquificales</taxon>
        <taxon>Hydrogenothermaceae</taxon>
        <taxon>Sulfurihydrogenibium</taxon>
    </lineage>
</organism>